<dbReference type="GO" id="GO:0048179">
    <property type="term" value="C:activin receptor complex"/>
    <property type="evidence" value="ECO:0007669"/>
    <property type="project" value="TreeGrafter"/>
</dbReference>
<keyword evidence="6" id="KW-0732">Signal</keyword>
<evidence type="ECO:0000256" key="6">
    <source>
        <dbReference type="ARBA" id="ARBA00022729"/>
    </source>
</evidence>
<comment type="similarity">
    <text evidence="2 15">Belongs to the protein kinase superfamily. TKL Ser/Thr protein kinase family. TGFB receptor subfamily.</text>
</comment>
<dbReference type="GO" id="GO:0046872">
    <property type="term" value="F:metal ion binding"/>
    <property type="evidence" value="ECO:0007669"/>
    <property type="project" value="UniProtKB-KW"/>
</dbReference>
<keyword evidence="3 15" id="KW-0723">Serine/threonine-protein kinase</keyword>
<comment type="subcellular location">
    <subcellularLocation>
        <location evidence="1 15">Membrane</location>
        <topology evidence="1 15">Single-pass type I membrane protein</topology>
    </subcellularLocation>
</comment>
<dbReference type="InterPro" id="IPR000472">
    <property type="entry name" value="Activin_recp"/>
</dbReference>
<dbReference type="AlphaFoldDB" id="A0AAJ7WLX0"/>
<evidence type="ECO:0000256" key="13">
    <source>
        <dbReference type="ARBA" id="ARBA00023170"/>
    </source>
</evidence>
<comment type="catalytic activity">
    <reaction evidence="15">
        <text>L-threonyl-[receptor-protein] + ATP = O-phospho-L-threonyl-[receptor-protein] + ADP + H(+)</text>
        <dbReference type="Rhea" id="RHEA:44880"/>
        <dbReference type="Rhea" id="RHEA-COMP:11024"/>
        <dbReference type="Rhea" id="RHEA-COMP:11025"/>
        <dbReference type="ChEBI" id="CHEBI:15378"/>
        <dbReference type="ChEBI" id="CHEBI:30013"/>
        <dbReference type="ChEBI" id="CHEBI:30616"/>
        <dbReference type="ChEBI" id="CHEBI:61977"/>
        <dbReference type="ChEBI" id="CHEBI:456216"/>
        <dbReference type="EC" id="2.7.11.30"/>
    </reaction>
</comment>
<dbReference type="Pfam" id="PF01064">
    <property type="entry name" value="Activin_recp"/>
    <property type="match status" value="1"/>
</dbReference>
<feature type="region of interest" description="Disordered" evidence="16">
    <location>
        <begin position="525"/>
        <end position="577"/>
    </location>
</feature>
<dbReference type="PRINTS" id="PR00653">
    <property type="entry name" value="ACTIVIN2R"/>
</dbReference>
<feature type="transmembrane region" description="Helical" evidence="15">
    <location>
        <begin position="180"/>
        <end position="202"/>
    </location>
</feature>
<evidence type="ECO:0000256" key="9">
    <source>
        <dbReference type="ARBA" id="ARBA00022840"/>
    </source>
</evidence>
<proteinExistence type="inferred from homology"/>
<keyword evidence="12" id="KW-1015">Disulfide bond</keyword>
<dbReference type="GO" id="GO:0017002">
    <property type="term" value="F:activin receptor activity"/>
    <property type="evidence" value="ECO:0007669"/>
    <property type="project" value="TreeGrafter"/>
</dbReference>
<evidence type="ECO:0000256" key="1">
    <source>
        <dbReference type="ARBA" id="ARBA00004479"/>
    </source>
</evidence>
<dbReference type="GO" id="GO:0071363">
    <property type="term" value="P:cellular response to growth factor stimulus"/>
    <property type="evidence" value="ECO:0007669"/>
    <property type="project" value="TreeGrafter"/>
</dbReference>
<dbReference type="KEGG" id="pmrn:116938784"/>
<dbReference type="InterPro" id="IPR011009">
    <property type="entry name" value="Kinase-like_dom_sf"/>
</dbReference>
<dbReference type="PROSITE" id="PS00108">
    <property type="entry name" value="PROTEIN_KINASE_ST"/>
    <property type="match status" value="1"/>
</dbReference>
<dbReference type="Gene3D" id="3.30.200.20">
    <property type="entry name" value="Phosphorylase Kinase, domain 1"/>
    <property type="match status" value="1"/>
</dbReference>
<dbReference type="InterPro" id="IPR045860">
    <property type="entry name" value="Snake_toxin-like_sf"/>
</dbReference>
<dbReference type="InterPro" id="IPR008271">
    <property type="entry name" value="Ser/Thr_kinase_AS"/>
</dbReference>
<keyword evidence="11 15" id="KW-0472">Membrane</keyword>
<evidence type="ECO:0000256" key="2">
    <source>
        <dbReference type="ARBA" id="ARBA00009605"/>
    </source>
</evidence>
<evidence type="ECO:0000256" key="4">
    <source>
        <dbReference type="ARBA" id="ARBA00022679"/>
    </source>
</evidence>
<evidence type="ECO:0000259" key="17">
    <source>
        <dbReference type="PROSITE" id="PS50011"/>
    </source>
</evidence>
<dbReference type="Gene3D" id="2.10.60.10">
    <property type="entry name" value="CD59"/>
    <property type="match status" value="1"/>
</dbReference>
<keyword evidence="10 15" id="KW-1133">Transmembrane helix</keyword>
<sequence length="577" mass="63932">MASCQQQQQRPPPPRPRPQQPRRHPSLLLLLIITTRLPLLLRPMLLLLLLRPGPCGSVAETRQCVYYNGSLGWDGEAAVASELCDGERDKRQHCYATWRNSSGTVRLERRGCWLDDFNCYDRTECVETTENPMVFFCCCNGDFCNGNFKYQPSFQLPIEGAALLSPDSKKPPEPSQLGNVLLYTMVPLLGVSLLLLLAFWLYRHHGLPYAHHEVPTQEDVEAAPASPLLGLKPLQLLELQARGRFGCVYRAQLPGQEVAVKVFPPEHKASWQNEVAMFTAAGMKHENLLQFLAAERRGTGLDFEFWIITLFQHKGSVGDYLKGNVVTWSELCHIAETMARGLSFLHEEGPDLKPAIAHRDFKSKNVLLKSDLTACVADLGLAVKFEPGKPPGDMHGQVGTRRYMAPEVLEGAINFQRDAFLRIDMYAVGLVMWELVSRCTVADGPVGDYRMPFEDEAGQHPSLEDMQEVVVNKKQRPALRDCWRKHPGLSQLCETVEECWDHDAEARLSAGCVVERVCHARRVAEASGVATTTTSTTSSTSSSSSSSAGDATITIMVPSASPPNPELLPGAARESSL</sequence>
<feature type="region of interest" description="Disordered" evidence="16">
    <location>
        <begin position="1"/>
        <end position="22"/>
    </location>
</feature>
<dbReference type="PANTHER" id="PTHR23255">
    <property type="entry name" value="TRANSFORMING GROWTH FACTOR-BETA RECEPTOR TYPE I AND II"/>
    <property type="match status" value="1"/>
</dbReference>
<dbReference type="PANTHER" id="PTHR23255:SF98">
    <property type="entry name" value="SERINE_THREONINE-PROTEIN KINASE RECEPTOR"/>
    <property type="match status" value="1"/>
</dbReference>
<evidence type="ECO:0000256" key="10">
    <source>
        <dbReference type="ARBA" id="ARBA00022989"/>
    </source>
</evidence>
<evidence type="ECO:0000313" key="18">
    <source>
        <dbReference type="Proteomes" id="UP001318040"/>
    </source>
</evidence>
<evidence type="ECO:0000256" key="15">
    <source>
        <dbReference type="RuleBase" id="RU361271"/>
    </source>
</evidence>
<feature type="compositionally biased region" description="Low complexity" evidence="16">
    <location>
        <begin position="531"/>
        <end position="547"/>
    </location>
</feature>
<dbReference type="Pfam" id="PF00069">
    <property type="entry name" value="Pkinase"/>
    <property type="match status" value="1"/>
</dbReference>
<gene>
    <name evidence="19" type="primary">LOC116938784</name>
</gene>
<keyword evidence="4 15" id="KW-0808">Transferase</keyword>
<evidence type="ECO:0000256" key="7">
    <source>
        <dbReference type="ARBA" id="ARBA00022741"/>
    </source>
</evidence>
<evidence type="ECO:0000256" key="5">
    <source>
        <dbReference type="ARBA" id="ARBA00022692"/>
    </source>
</evidence>
<dbReference type="FunFam" id="1.10.510.10:FF:000099">
    <property type="entry name" value="Serine/threonine-protein kinase receptor"/>
    <property type="match status" value="1"/>
</dbReference>
<dbReference type="CDD" id="cd14053">
    <property type="entry name" value="STKc_ACVR2"/>
    <property type="match status" value="1"/>
</dbReference>
<dbReference type="SUPFAM" id="SSF57302">
    <property type="entry name" value="Snake toxin-like"/>
    <property type="match status" value="1"/>
</dbReference>
<evidence type="ECO:0000313" key="19">
    <source>
        <dbReference type="RefSeq" id="XP_032802297.1"/>
    </source>
</evidence>
<dbReference type="PROSITE" id="PS50011">
    <property type="entry name" value="PROTEIN_KINASE_DOM"/>
    <property type="match status" value="1"/>
</dbReference>
<dbReference type="RefSeq" id="XP_032802297.1">
    <property type="nucleotide sequence ID" value="XM_032946406.1"/>
</dbReference>
<feature type="domain" description="Protein kinase" evidence="17">
    <location>
        <begin position="234"/>
        <end position="522"/>
    </location>
</feature>
<reference evidence="19" key="1">
    <citation type="submission" date="2025-08" db="UniProtKB">
        <authorList>
            <consortium name="RefSeq"/>
        </authorList>
    </citation>
    <scope>IDENTIFICATION</scope>
    <source>
        <tissue evidence="19">Sperm</tissue>
    </source>
</reference>
<evidence type="ECO:0000256" key="12">
    <source>
        <dbReference type="ARBA" id="ARBA00023157"/>
    </source>
</evidence>
<dbReference type="Proteomes" id="UP001318040">
    <property type="component" value="Chromosome 4"/>
</dbReference>
<keyword evidence="8 15" id="KW-0418">Kinase</keyword>
<keyword evidence="9 15" id="KW-0067">ATP-binding</keyword>
<keyword evidence="15" id="KW-0460">Magnesium</keyword>
<dbReference type="Gene3D" id="1.10.510.10">
    <property type="entry name" value="Transferase(Phosphotransferase) domain 1"/>
    <property type="match status" value="1"/>
</dbReference>
<dbReference type="GO" id="GO:0032502">
    <property type="term" value="P:developmental process"/>
    <property type="evidence" value="ECO:0007669"/>
    <property type="project" value="UniProtKB-ARBA"/>
</dbReference>
<accession>A0AAJ7WLX0</accession>
<keyword evidence="7 15" id="KW-0547">Nucleotide-binding</keyword>
<keyword evidence="15" id="KW-0479">Metal-binding</keyword>
<protein>
    <recommendedName>
        <fullName evidence="15">Serine/threonine-protein kinase receptor</fullName>
        <ecNumber evidence="15">2.7.11.30</ecNumber>
    </recommendedName>
</protein>
<dbReference type="GO" id="GO:0005524">
    <property type="term" value="F:ATP binding"/>
    <property type="evidence" value="ECO:0007669"/>
    <property type="project" value="UniProtKB-UniRule"/>
</dbReference>
<name>A0AAJ7WLX0_PETMA</name>
<comment type="cofactor">
    <cofactor evidence="15">
        <name>Mg(2+)</name>
        <dbReference type="ChEBI" id="CHEBI:18420"/>
    </cofactor>
    <cofactor evidence="15">
        <name>Mn(2+)</name>
        <dbReference type="ChEBI" id="CHEBI:29035"/>
    </cofactor>
</comment>
<dbReference type="InterPro" id="IPR000719">
    <property type="entry name" value="Prot_kinase_dom"/>
</dbReference>
<dbReference type="GO" id="GO:0048185">
    <property type="term" value="F:activin binding"/>
    <property type="evidence" value="ECO:0007669"/>
    <property type="project" value="TreeGrafter"/>
</dbReference>
<feature type="compositionally biased region" description="Pro residues" evidence="16">
    <location>
        <begin position="10"/>
        <end position="19"/>
    </location>
</feature>
<evidence type="ECO:0000256" key="16">
    <source>
        <dbReference type="SAM" id="MobiDB-lite"/>
    </source>
</evidence>
<evidence type="ECO:0000256" key="8">
    <source>
        <dbReference type="ARBA" id="ARBA00022777"/>
    </source>
</evidence>
<organism evidence="18 19">
    <name type="scientific">Petromyzon marinus</name>
    <name type="common">Sea lamprey</name>
    <dbReference type="NCBI Taxonomy" id="7757"/>
    <lineage>
        <taxon>Eukaryota</taxon>
        <taxon>Metazoa</taxon>
        <taxon>Chordata</taxon>
        <taxon>Craniata</taxon>
        <taxon>Vertebrata</taxon>
        <taxon>Cyclostomata</taxon>
        <taxon>Hyperoartia</taxon>
        <taxon>Petromyzontiformes</taxon>
        <taxon>Petromyzontidae</taxon>
        <taxon>Petromyzon</taxon>
    </lineage>
</organism>
<keyword evidence="15" id="KW-0464">Manganese</keyword>
<evidence type="ECO:0000256" key="3">
    <source>
        <dbReference type="ARBA" id="ARBA00022527"/>
    </source>
</evidence>
<dbReference type="FunFam" id="2.10.60.10:FF:000002">
    <property type="entry name" value="Serine/threonine-protein kinase receptor"/>
    <property type="match status" value="1"/>
</dbReference>
<dbReference type="InterPro" id="IPR000333">
    <property type="entry name" value="TGFB_receptor"/>
</dbReference>
<dbReference type="FunFam" id="3.30.200.20:FF:000094">
    <property type="entry name" value="Serine/threonine-protein kinase receptor"/>
    <property type="match status" value="1"/>
</dbReference>
<dbReference type="EC" id="2.7.11.30" evidence="15"/>
<dbReference type="SUPFAM" id="SSF56112">
    <property type="entry name" value="Protein kinase-like (PK-like)"/>
    <property type="match status" value="1"/>
</dbReference>
<keyword evidence="13 15" id="KW-0675">Receptor</keyword>
<evidence type="ECO:0000256" key="11">
    <source>
        <dbReference type="ARBA" id="ARBA00023136"/>
    </source>
</evidence>
<keyword evidence="5 15" id="KW-0812">Transmembrane</keyword>
<keyword evidence="18" id="KW-1185">Reference proteome</keyword>
<keyword evidence="14" id="KW-0325">Glycoprotein</keyword>
<evidence type="ECO:0000256" key="14">
    <source>
        <dbReference type="ARBA" id="ARBA00023180"/>
    </source>
</evidence>